<organism evidence="2 3">
    <name type="scientific">Stentor coeruleus</name>
    <dbReference type="NCBI Taxonomy" id="5963"/>
    <lineage>
        <taxon>Eukaryota</taxon>
        <taxon>Sar</taxon>
        <taxon>Alveolata</taxon>
        <taxon>Ciliophora</taxon>
        <taxon>Postciliodesmatophora</taxon>
        <taxon>Heterotrichea</taxon>
        <taxon>Heterotrichida</taxon>
        <taxon>Stentoridae</taxon>
        <taxon>Stentor</taxon>
    </lineage>
</organism>
<protein>
    <submittedName>
        <fullName evidence="2">Uncharacterized protein</fullName>
    </submittedName>
</protein>
<name>A0A1R2C4Y2_9CILI</name>
<feature type="transmembrane region" description="Helical" evidence="1">
    <location>
        <begin position="37"/>
        <end position="66"/>
    </location>
</feature>
<evidence type="ECO:0000313" key="3">
    <source>
        <dbReference type="Proteomes" id="UP000187209"/>
    </source>
</evidence>
<evidence type="ECO:0000256" key="1">
    <source>
        <dbReference type="SAM" id="Phobius"/>
    </source>
</evidence>
<comment type="caution">
    <text evidence="2">The sequence shown here is derived from an EMBL/GenBank/DDBJ whole genome shotgun (WGS) entry which is preliminary data.</text>
</comment>
<feature type="transmembrane region" description="Helical" evidence="1">
    <location>
        <begin position="78"/>
        <end position="106"/>
    </location>
</feature>
<gene>
    <name evidence="2" type="ORF">SteCoe_14900</name>
</gene>
<dbReference type="AlphaFoldDB" id="A0A1R2C4Y2"/>
<reference evidence="2 3" key="1">
    <citation type="submission" date="2016-11" db="EMBL/GenBank/DDBJ databases">
        <title>The macronuclear genome of Stentor coeruleus: a giant cell with tiny introns.</title>
        <authorList>
            <person name="Slabodnick M."/>
            <person name="Ruby J.G."/>
            <person name="Reiff S.B."/>
            <person name="Swart E.C."/>
            <person name="Gosai S."/>
            <person name="Prabakaran S."/>
            <person name="Witkowska E."/>
            <person name="Larue G.E."/>
            <person name="Fisher S."/>
            <person name="Freeman R.M."/>
            <person name="Gunawardena J."/>
            <person name="Chu W."/>
            <person name="Stover N.A."/>
            <person name="Gregory B.D."/>
            <person name="Nowacki M."/>
            <person name="Derisi J."/>
            <person name="Roy S.W."/>
            <person name="Marshall W.F."/>
            <person name="Sood P."/>
        </authorList>
    </citation>
    <scope>NUCLEOTIDE SEQUENCE [LARGE SCALE GENOMIC DNA]</scope>
    <source>
        <strain evidence="2">WM001</strain>
    </source>
</reference>
<keyword evidence="1" id="KW-0812">Transmembrane</keyword>
<evidence type="ECO:0000313" key="2">
    <source>
        <dbReference type="EMBL" id="OMJ84084.1"/>
    </source>
</evidence>
<sequence length="114" mass="13119">MGIWNYGHLEEECRVVANNLNENQQDGLNGIEISPKILLLIVALFPLWIPFVILFSPTMLSAIYVFEKQYETNKRKWITTITAAILAFIFTPFIYIAVLIITPYVLMKSMINAH</sequence>
<keyword evidence="1" id="KW-0472">Membrane</keyword>
<dbReference type="EMBL" id="MPUH01000281">
    <property type="protein sequence ID" value="OMJ84084.1"/>
    <property type="molecule type" value="Genomic_DNA"/>
</dbReference>
<accession>A0A1R2C4Y2</accession>
<dbReference type="Proteomes" id="UP000187209">
    <property type="component" value="Unassembled WGS sequence"/>
</dbReference>
<proteinExistence type="predicted"/>
<keyword evidence="1" id="KW-1133">Transmembrane helix</keyword>
<keyword evidence="3" id="KW-1185">Reference proteome</keyword>